<dbReference type="InterPro" id="IPR019468">
    <property type="entry name" value="AdenyloSucc_lyase_C"/>
</dbReference>
<dbReference type="InterPro" id="IPR000362">
    <property type="entry name" value="Fumarate_lyase_fam"/>
</dbReference>
<evidence type="ECO:0000313" key="3">
    <source>
        <dbReference type="EMBL" id="SEG42292.1"/>
    </source>
</evidence>
<dbReference type="SUPFAM" id="SSF48557">
    <property type="entry name" value="L-aspartase-like"/>
    <property type="match status" value="1"/>
</dbReference>
<keyword evidence="4" id="KW-1185">Reference proteome</keyword>
<evidence type="ECO:0000259" key="2">
    <source>
        <dbReference type="SMART" id="SM00998"/>
    </source>
</evidence>
<dbReference type="PANTHER" id="PTHR43172:SF2">
    <property type="entry name" value="ADENYLOSUCCINATE LYASE C-TERMINAL DOMAIN-CONTAINING PROTEIN"/>
    <property type="match status" value="1"/>
</dbReference>
<protein>
    <submittedName>
        <fullName evidence="3">3-carboxy-cis,cis-muconate cycloisomerase</fullName>
    </submittedName>
</protein>
<dbReference type="PANTHER" id="PTHR43172">
    <property type="entry name" value="ADENYLOSUCCINATE LYASE"/>
    <property type="match status" value="1"/>
</dbReference>
<dbReference type="AlphaFoldDB" id="A0A1H6A1S6"/>
<name>A0A1H6A1S6_9RHOB</name>
<gene>
    <name evidence="3" type="ORF">SAMN04488045_2767</name>
</gene>
<dbReference type="InterPro" id="IPR022761">
    <property type="entry name" value="Fumarate_lyase_N"/>
</dbReference>
<dbReference type="Gene3D" id="1.10.40.30">
    <property type="entry name" value="Fumarase/aspartase (C-terminal domain)"/>
    <property type="match status" value="1"/>
</dbReference>
<dbReference type="OrthoDB" id="9768878at2"/>
<dbReference type="RefSeq" id="WP_103911089.1">
    <property type="nucleotide sequence ID" value="NZ_FNUZ01000004.1"/>
</dbReference>
<keyword evidence="3" id="KW-0413">Isomerase</keyword>
<evidence type="ECO:0000256" key="1">
    <source>
        <dbReference type="ARBA" id="ARBA00034772"/>
    </source>
</evidence>
<proteinExistence type="inferred from homology"/>
<feature type="domain" description="Adenylosuccinate lyase C-terminal" evidence="2">
    <location>
        <begin position="362"/>
        <end position="434"/>
    </location>
</feature>
<evidence type="ECO:0000313" key="4">
    <source>
        <dbReference type="Proteomes" id="UP000236752"/>
    </source>
</evidence>
<dbReference type="InterPro" id="IPR008948">
    <property type="entry name" value="L-Aspartase-like"/>
</dbReference>
<dbReference type="PROSITE" id="PS00163">
    <property type="entry name" value="FUMARATE_LYASES"/>
    <property type="match status" value="1"/>
</dbReference>
<sequence>MAGSVFDSGMYAKLFPTGDVGKLFTDTAEVRAMMLVEGALAKVQGQAGVIPEISAQAIHRASMELQIDPSGLAKATGTNGVCVPALVGAFRELMQAPEHAQYLHWGATSQDIMDTGLMLRIKKVLAQYDARIRAILSGLSVLAEAHVAQPMAARTYGQFATPTSFGAVVAAWGWPLLSALDDLQRLSDALPVSLSGAAGTASELGSDAPALRAALAEALGLADPKRSWHADRSIMLQLGGWIARVGDGLGKMGEDLIAATQSGVGEVRLSGAGGSSTMPQKQNPVGPSALVALNRHIQGLNGTLHAAGTPRQQRDGSAWFTEWMVVPQLCLALSAALDHAERLTQSVTPDGDAMMATLDSAQGLLAAEALSFALTDRMSRPDAQAQVKDLCKEVIANGTHLRDAALAKWPDLNAGLFDPTQQMGEAPSEARAFIAAVKAI</sequence>
<dbReference type="SMART" id="SM00998">
    <property type="entry name" value="ADSL_C"/>
    <property type="match status" value="1"/>
</dbReference>
<dbReference type="EMBL" id="FNUZ01000004">
    <property type="protein sequence ID" value="SEG42292.1"/>
    <property type="molecule type" value="Genomic_DNA"/>
</dbReference>
<dbReference type="PRINTS" id="PR00149">
    <property type="entry name" value="FUMRATELYASE"/>
</dbReference>
<dbReference type="GO" id="GO:0016853">
    <property type="term" value="F:isomerase activity"/>
    <property type="evidence" value="ECO:0007669"/>
    <property type="project" value="UniProtKB-KW"/>
</dbReference>
<dbReference type="Pfam" id="PF00206">
    <property type="entry name" value="Lyase_1"/>
    <property type="match status" value="1"/>
</dbReference>
<dbReference type="Proteomes" id="UP000236752">
    <property type="component" value="Unassembled WGS sequence"/>
</dbReference>
<organism evidence="3 4">
    <name type="scientific">Thalassococcus halodurans</name>
    <dbReference type="NCBI Taxonomy" id="373675"/>
    <lineage>
        <taxon>Bacteria</taxon>
        <taxon>Pseudomonadati</taxon>
        <taxon>Pseudomonadota</taxon>
        <taxon>Alphaproteobacteria</taxon>
        <taxon>Rhodobacterales</taxon>
        <taxon>Roseobacteraceae</taxon>
        <taxon>Thalassococcus</taxon>
    </lineage>
</organism>
<dbReference type="PRINTS" id="PR00145">
    <property type="entry name" value="ARGSUCLYASE"/>
</dbReference>
<dbReference type="GO" id="GO:0016829">
    <property type="term" value="F:lyase activity"/>
    <property type="evidence" value="ECO:0007669"/>
    <property type="project" value="UniProtKB-ARBA"/>
</dbReference>
<comment type="similarity">
    <text evidence="1">Belongs to the class-II fumarase/aspartase family.</text>
</comment>
<dbReference type="Gene3D" id="1.20.200.10">
    <property type="entry name" value="Fumarase/aspartase (Central domain)"/>
    <property type="match status" value="1"/>
</dbReference>
<reference evidence="3 4" key="1">
    <citation type="submission" date="2016-10" db="EMBL/GenBank/DDBJ databases">
        <authorList>
            <person name="de Groot N.N."/>
        </authorList>
    </citation>
    <scope>NUCLEOTIDE SEQUENCE [LARGE SCALE GENOMIC DNA]</scope>
    <source>
        <strain evidence="3 4">DSM 26915</strain>
    </source>
</reference>
<dbReference type="InterPro" id="IPR020557">
    <property type="entry name" value="Fumarate_lyase_CS"/>
</dbReference>
<accession>A0A1H6A1S6</accession>